<protein>
    <recommendedName>
        <fullName evidence="5">Bifunctional ligase/repressor BirA</fullName>
    </recommendedName>
    <alternativeName>
        <fullName evidence="5">Biotin--[acetyl-CoA-carboxylase] ligase</fullName>
        <ecNumber evidence="5">6.3.4.15</ecNumber>
    </alternativeName>
    <alternativeName>
        <fullName evidence="5">Biotin--protein ligase</fullName>
    </alternativeName>
    <alternativeName>
        <fullName evidence="5">Biotin-[acetyl-CoA carboxylase] synthetase</fullName>
    </alternativeName>
</protein>
<dbReference type="Pfam" id="PF08279">
    <property type="entry name" value="HTH_11"/>
    <property type="match status" value="1"/>
</dbReference>
<evidence type="ECO:0000256" key="2">
    <source>
        <dbReference type="ARBA" id="ARBA00022741"/>
    </source>
</evidence>
<dbReference type="Gene3D" id="1.10.10.10">
    <property type="entry name" value="Winged helix-like DNA-binding domain superfamily/Winged helix DNA-binding domain"/>
    <property type="match status" value="1"/>
</dbReference>
<gene>
    <name evidence="5 7" type="primary">birA</name>
    <name evidence="7" type="ORF">ACFORF_10430</name>
</gene>
<keyword evidence="1 5" id="KW-0436">Ligase</keyword>
<evidence type="ECO:0000256" key="1">
    <source>
        <dbReference type="ARBA" id="ARBA00022598"/>
    </source>
</evidence>
<dbReference type="InterPro" id="IPR030855">
    <property type="entry name" value="Bifunct_BirA"/>
</dbReference>
<dbReference type="SUPFAM" id="SSF46785">
    <property type="entry name" value="Winged helix' DNA-binding domain"/>
    <property type="match status" value="1"/>
</dbReference>
<dbReference type="SUPFAM" id="SSF55681">
    <property type="entry name" value="Class II aaRS and biotin synthetases"/>
    <property type="match status" value="1"/>
</dbReference>
<keyword evidence="8" id="KW-1185">Reference proteome</keyword>
<dbReference type="InterPro" id="IPR008988">
    <property type="entry name" value="Transcriptional_repressor_C"/>
</dbReference>
<keyword evidence="5" id="KW-0804">Transcription</keyword>
<evidence type="ECO:0000256" key="3">
    <source>
        <dbReference type="ARBA" id="ARBA00022840"/>
    </source>
</evidence>
<evidence type="ECO:0000313" key="8">
    <source>
        <dbReference type="Proteomes" id="UP001595807"/>
    </source>
</evidence>
<keyword evidence="5" id="KW-0805">Transcription regulation</keyword>
<dbReference type="SUPFAM" id="SSF50037">
    <property type="entry name" value="C-terminal domain of transcriptional repressors"/>
    <property type="match status" value="1"/>
</dbReference>
<dbReference type="InterPro" id="IPR036388">
    <property type="entry name" value="WH-like_DNA-bd_sf"/>
</dbReference>
<dbReference type="InterPro" id="IPR003142">
    <property type="entry name" value="BPL_C"/>
</dbReference>
<dbReference type="RefSeq" id="WP_380427977.1">
    <property type="nucleotide sequence ID" value="NZ_JBHRZV010000052.1"/>
</dbReference>
<dbReference type="InterPro" id="IPR004408">
    <property type="entry name" value="Biotin_CoA_COase_ligase"/>
</dbReference>
<dbReference type="Gene3D" id="2.30.30.100">
    <property type="match status" value="1"/>
</dbReference>
<feature type="binding site" evidence="5">
    <location>
        <position position="180"/>
    </location>
    <ligand>
        <name>biotin</name>
        <dbReference type="ChEBI" id="CHEBI:57586"/>
    </ligand>
</feature>
<dbReference type="HAMAP" id="MF_00978">
    <property type="entry name" value="Bifunct_BirA"/>
    <property type="match status" value="1"/>
</dbReference>
<comment type="function">
    <text evidence="5">Acts both as a biotin--[acetyl-CoA-carboxylase] ligase and a repressor.</text>
</comment>
<dbReference type="EC" id="6.3.4.15" evidence="5"/>
<feature type="DNA-binding region" description="H-T-H motif" evidence="5">
    <location>
        <begin position="20"/>
        <end position="39"/>
    </location>
</feature>
<dbReference type="Proteomes" id="UP001595807">
    <property type="component" value="Unassembled WGS sequence"/>
</dbReference>
<dbReference type="PROSITE" id="PS51733">
    <property type="entry name" value="BPL_LPL_CATALYTIC"/>
    <property type="match status" value="1"/>
</dbReference>
<comment type="similarity">
    <text evidence="5">Belongs to the biotin--protein ligase family.</text>
</comment>
<dbReference type="EMBL" id="JBHRZV010000052">
    <property type="protein sequence ID" value="MFC3928967.1"/>
    <property type="molecule type" value="Genomic_DNA"/>
</dbReference>
<dbReference type="GO" id="GO:0004077">
    <property type="term" value="F:biotin--[biotin carboxyl-carrier protein] ligase activity"/>
    <property type="evidence" value="ECO:0007669"/>
    <property type="project" value="UniProtKB-EC"/>
</dbReference>
<keyword evidence="5" id="KW-0238">DNA-binding</keyword>
<dbReference type="PANTHER" id="PTHR12835">
    <property type="entry name" value="BIOTIN PROTEIN LIGASE"/>
    <property type="match status" value="1"/>
</dbReference>
<name>A0ABV8CY28_9STRE</name>
<evidence type="ECO:0000256" key="5">
    <source>
        <dbReference type="HAMAP-Rule" id="MF_00978"/>
    </source>
</evidence>
<feature type="domain" description="BPL/LPL catalytic" evidence="6">
    <location>
        <begin position="72"/>
        <end position="253"/>
    </location>
</feature>
<dbReference type="NCBIfam" id="TIGR00121">
    <property type="entry name" value="birA_ligase"/>
    <property type="match status" value="1"/>
</dbReference>
<dbReference type="Pfam" id="PF02237">
    <property type="entry name" value="BPL_C"/>
    <property type="match status" value="1"/>
</dbReference>
<dbReference type="InterPro" id="IPR004143">
    <property type="entry name" value="BPL_LPL_catalytic"/>
</dbReference>
<dbReference type="CDD" id="cd16442">
    <property type="entry name" value="BPL"/>
    <property type="match status" value="1"/>
</dbReference>
<keyword evidence="3 5" id="KW-0067">ATP-binding</keyword>
<feature type="binding site" evidence="5">
    <location>
        <position position="109"/>
    </location>
    <ligand>
        <name>biotin</name>
        <dbReference type="ChEBI" id="CHEBI:57586"/>
    </ligand>
</feature>
<keyword evidence="2 5" id="KW-0547">Nucleotide-binding</keyword>
<dbReference type="InterPro" id="IPR045864">
    <property type="entry name" value="aa-tRNA-synth_II/BPL/LPL"/>
</dbReference>
<organism evidence="7 8">
    <name type="scientific">Streptococcus caprae</name>
    <dbReference type="NCBI Taxonomy" id="1640501"/>
    <lineage>
        <taxon>Bacteria</taxon>
        <taxon>Bacillati</taxon>
        <taxon>Bacillota</taxon>
        <taxon>Bacilli</taxon>
        <taxon>Lactobacillales</taxon>
        <taxon>Streptococcaceae</taxon>
        <taxon>Streptococcus</taxon>
    </lineage>
</organism>
<evidence type="ECO:0000256" key="4">
    <source>
        <dbReference type="ARBA" id="ARBA00023267"/>
    </source>
</evidence>
<dbReference type="InterPro" id="IPR036390">
    <property type="entry name" value="WH_DNA-bd_sf"/>
</dbReference>
<reference evidence="8" key="1">
    <citation type="journal article" date="2019" name="Int. J. Syst. Evol. Microbiol.">
        <title>The Global Catalogue of Microorganisms (GCM) 10K type strain sequencing project: providing services to taxonomists for standard genome sequencing and annotation.</title>
        <authorList>
            <consortium name="The Broad Institute Genomics Platform"/>
            <consortium name="The Broad Institute Genome Sequencing Center for Infectious Disease"/>
            <person name="Wu L."/>
            <person name="Ma J."/>
        </authorList>
    </citation>
    <scope>NUCLEOTIDE SEQUENCE [LARGE SCALE GENOMIC DNA]</scope>
    <source>
        <strain evidence="8">CCUG 67170</strain>
    </source>
</reference>
<comment type="caution">
    <text evidence="7">The sequence shown here is derived from an EMBL/GenBank/DDBJ whole genome shotgun (WGS) entry which is preliminary data.</text>
</comment>
<evidence type="ECO:0000259" key="6">
    <source>
        <dbReference type="PROSITE" id="PS51733"/>
    </source>
</evidence>
<accession>A0ABV8CY28</accession>
<keyword evidence="5" id="KW-0678">Repressor</keyword>
<comment type="catalytic activity">
    <reaction evidence="5">
        <text>biotin + L-lysyl-[protein] + ATP = N(6)-biotinyl-L-lysyl-[protein] + AMP + diphosphate + H(+)</text>
        <dbReference type="Rhea" id="RHEA:11756"/>
        <dbReference type="Rhea" id="RHEA-COMP:9752"/>
        <dbReference type="Rhea" id="RHEA-COMP:10505"/>
        <dbReference type="ChEBI" id="CHEBI:15378"/>
        <dbReference type="ChEBI" id="CHEBI:29969"/>
        <dbReference type="ChEBI" id="CHEBI:30616"/>
        <dbReference type="ChEBI" id="CHEBI:33019"/>
        <dbReference type="ChEBI" id="CHEBI:57586"/>
        <dbReference type="ChEBI" id="CHEBI:83144"/>
        <dbReference type="ChEBI" id="CHEBI:456215"/>
        <dbReference type="EC" id="6.3.4.15"/>
    </reaction>
</comment>
<sequence>MKTYEKIYLILSQTNDFVSGEDLAKELKLSRTAIWKAIQALENQGLIIESVKNRGYRLVAGDLLSPAYLSEILSIPISLNPKSASTQLDAKLGIENQEVAPKLYLANSQTQAKGRFGRQFFANEQGGIYMSLRLTPNLPASELPAYTIMMASAIVKSIWSLTDKTPQIKWVNDIYLEEKKIAGILTEAITSIETGLVTDVIIGVGLNFAISEFPTEIVDKAGSLFENTPPTISRNDLIAKIWQIFFEAKEKDLIKVYKDFSMVLGREVTFTESGQDWQGQAIAITDKGGLIVKLPSGQEKEISSGEVSLTSW</sequence>
<comment type="caution">
    <text evidence="5">Lacks conserved residue(s) required for the propagation of feature annotation.</text>
</comment>
<dbReference type="Gene3D" id="3.30.930.10">
    <property type="entry name" value="Bira Bifunctional Protein, Domain 2"/>
    <property type="match status" value="1"/>
</dbReference>
<dbReference type="NCBIfam" id="NF008846">
    <property type="entry name" value="PRK11886.1-1"/>
    <property type="match status" value="1"/>
</dbReference>
<proteinExistence type="inferred from homology"/>
<dbReference type="Pfam" id="PF03099">
    <property type="entry name" value="BPL_LplA_LipB"/>
    <property type="match status" value="1"/>
</dbReference>
<dbReference type="InterPro" id="IPR013196">
    <property type="entry name" value="HTH_11"/>
</dbReference>
<keyword evidence="4 5" id="KW-0092">Biotin</keyword>
<evidence type="ECO:0000313" key="7">
    <source>
        <dbReference type="EMBL" id="MFC3928967.1"/>
    </source>
</evidence>
<dbReference type="PANTHER" id="PTHR12835:SF5">
    <property type="entry name" value="BIOTIN--PROTEIN LIGASE"/>
    <property type="match status" value="1"/>
</dbReference>